<keyword evidence="3" id="KW-1185">Reference proteome</keyword>
<dbReference type="AlphaFoldDB" id="A0A1S2YGF0"/>
<keyword evidence="2" id="KW-0732">Signal</keyword>
<reference evidence="4" key="2">
    <citation type="submission" date="2025-08" db="UniProtKB">
        <authorList>
            <consortium name="RefSeq"/>
        </authorList>
    </citation>
    <scope>IDENTIFICATION</scope>
    <source>
        <tissue evidence="4">Etiolated seedlings</tissue>
    </source>
</reference>
<feature type="region of interest" description="Disordered" evidence="1">
    <location>
        <begin position="29"/>
        <end position="76"/>
    </location>
</feature>
<dbReference type="RefSeq" id="XP_004503988.1">
    <property type="nucleotide sequence ID" value="XM_004503931.3"/>
</dbReference>
<proteinExistence type="predicted"/>
<gene>
    <name evidence="4" type="primary">LOC101507205</name>
</gene>
<evidence type="ECO:0000256" key="1">
    <source>
        <dbReference type="SAM" id="MobiDB-lite"/>
    </source>
</evidence>
<reference evidence="3" key="1">
    <citation type="journal article" date="2013" name="Nat. Biotechnol.">
        <title>Draft genome sequence of chickpea (Cicer arietinum) provides a resource for trait improvement.</title>
        <authorList>
            <person name="Varshney R.K."/>
            <person name="Song C."/>
            <person name="Saxena R.K."/>
            <person name="Azam S."/>
            <person name="Yu S."/>
            <person name="Sharpe A.G."/>
            <person name="Cannon S."/>
            <person name="Baek J."/>
            <person name="Rosen B.D."/>
            <person name="Tar'an B."/>
            <person name="Millan T."/>
            <person name="Zhang X."/>
            <person name="Ramsay L.D."/>
            <person name="Iwata A."/>
            <person name="Wang Y."/>
            <person name="Nelson W."/>
            <person name="Farmer A.D."/>
            <person name="Gaur P.M."/>
            <person name="Soderlund C."/>
            <person name="Penmetsa R.V."/>
            <person name="Xu C."/>
            <person name="Bharti A.K."/>
            <person name="He W."/>
            <person name="Winter P."/>
            <person name="Zhao S."/>
            <person name="Hane J.K."/>
            <person name="Carrasquilla-Garcia N."/>
            <person name="Condie J.A."/>
            <person name="Upadhyaya H.D."/>
            <person name="Luo M.C."/>
            <person name="Thudi M."/>
            <person name="Gowda C.L."/>
            <person name="Singh N.P."/>
            <person name="Lichtenzveig J."/>
            <person name="Gali K.K."/>
            <person name="Rubio J."/>
            <person name="Nadarajan N."/>
            <person name="Dolezel J."/>
            <person name="Bansal K.C."/>
            <person name="Xu X."/>
            <person name="Edwards D."/>
            <person name="Zhang G."/>
            <person name="Kahl G."/>
            <person name="Gil J."/>
            <person name="Singh K.B."/>
            <person name="Datta S.K."/>
            <person name="Jackson S.A."/>
            <person name="Wang J."/>
            <person name="Cook D.R."/>
        </authorList>
    </citation>
    <scope>NUCLEOTIDE SEQUENCE [LARGE SCALE GENOMIC DNA]</scope>
    <source>
        <strain evidence="3">cv. CDC Frontier</strain>
    </source>
</reference>
<dbReference type="Proteomes" id="UP000087171">
    <property type="component" value="Chromosome Ca6"/>
</dbReference>
<dbReference type="KEGG" id="cam:101507205"/>
<evidence type="ECO:0000313" key="3">
    <source>
        <dbReference type="Proteomes" id="UP000087171"/>
    </source>
</evidence>
<protein>
    <submittedName>
        <fullName evidence="4">Uncharacterized protein LOC101507205</fullName>
    </submittedName>
</protein>
<dbReference type="OrthoDB" id="1625577at2759"/>
<dbReference type="STRING" id="3827.A0A1S2YGF0"/>
<dbReference type="GeneID" id="101507205"/>
<name>A0A1S2YGF0_CICAR</name>
<sequence length="76" mass="8648">MTMLPNKRLLLIAFLVFCFISTARARNLRETKDGAEKSQSGLFKPNHEETKTQENNGDLVDTMDYTPAKKNPPIHN</sequence>
<feature type="signal peptide" evidence="2">
    <location>
        <begin position="1"/>
        <end position="25"/>
    </location>
</feature>
<dbReference type="PaxDb" id="3827-XP_004503988.1"/>
<feature type="chain" id="PRO_5010280679" evidence="2">
    <location>
        <begin position="26"/>
        <end position="76"/>
    </location>
</feature>
<dbReference type="eggNOG" id="ENOG502SFNR">
    <property type="taxonomic scope" value="Eukaryota"/>
</dbReference>
<evidence type="ECO:0000313" key="4">
    <source>
        <dbReference type="RefSeq" id="XP_004503988.1"/>
    </source>
</evidence>
<evidence type="ECO:0000256" key="2">
    <source>
        <dbReference type="SAM" id="SignalP"/>
    </source>
</evidence>
<organism evidence="3 4">
    <name type="scientific">Cicer arietinum</name>
    <name type="common">Chickpea</name>
    <name type="synonym">Garbanzo</name>
    <dbReference type="NCBI Taxonomy" id="3827"/>
    <lineage>
        <taxon>Eukaryota</taxon>
        <taxon>Viridiplantae</taxon>
        <taxon>Streptophyta</taxon>
        <taxon>Embryophyta</taxon>
        <taxon>Tracheophyta</taxon>
        <taxon>Spermatophyta</taxon>
        <taxon>Magnoliopsida</taxon>
        <taxon>eudicotyledons</taxon>
        <taxon>Gunneridae</taxon>
        <taxon>Pentapetalae</taxon>
        <taxon>rosids</taxon>
        <taxon>fabids</taxon>
        <taxon>Fabales</taxon>
        <taxon>Fabaceae</taxon>
        <taxon>Papilionoideae</taxon>
        <taxon>50 kb inversion clade</taxon>
        <taxon>NPAAA clade</taxon>
        <taxon>Hologalegina</taxon>
        <taxon>IRL clade</taxon>
        <taxon>Cicereae</taxon>
        <taxon>Cicer</taxon>
    </lineage>
</organism>
<accession>A0A1S2YGF0</accession>
<dbReference type="Pfam" id="PF21529">
    <property type="entry name" value="GLV1-2"/>
    <property type="match status" value="1"/>
</dbReference>
<dbReference type="InterPro" id="IPR049306">
    <property type="entry name" value="GLV1-2"/>
</dbReference>